<dbReference type="SUPFAM" id="SSF82649">
    <property type="entry name" value="SufE/NifU"/>
    <property type="match status" value="1"/>
</dbReference>
<gene>
    <name evidence="9" type="ORF">ACKQTC_00040</name>
</gene>
<dbReference type="Pfam" id="PF21948">
    <property type="entry name" value="LplA-B_cat"/>
    <property type="match status" value="1"/>
</dbReference>
<dbReference type="Proteomes" id="UP001631949">
    <property type="component" value="Unassembled WGS sequence"/>
</dbReference>
<proteinExistence type="predicted"/>
<dbReference type="GO" id="GO:0016874">
    <property type="term" value="F:ligase activity"/>
    <property type="evidence" value="ECO:0007669"/>
    <property type="project" value="UniProtKB-KW"/>
</dbReference>
<protein>
    <recommendedName>
        <fullName evidence="3">lipoate--protein ligase</fullName>
        <ecNumber evidence="3">6.3.1.20</ecNumber>
    </recommendedName>
</protein>
<organism evidence="9 10">
    <name type="scientific">Peptococcus simiae</name>
    <dbReference type="NCBI Taxonomy" id="1643805"/>
    <lineage>
        <taxon>Bacteria</taxon>
        <taxon>Bacillati</taxon>
        <taxon>Bacillota</taxon>
        <taxon>Clostridia</taxon>
        <taxon>Eubacteriales</taxon>
        <taxon>Peptococcaceae</taxon>
        <taxon>Peptococcus</taxon>
    </lineage>
</organism>
<evidence type="ECO:0000256" key="5">
    <source>
        <dbReference type="ARBA" id="ARBA00022741"/>
    </source>
</evidence>
<dbReference type="InterPro" id="IPR045864">
    <property type="entry name" value="aa-tRNA-synth_II/BPL/LPL"/>
</dbReference>
<name>A0ABW9GVY4_9FIRM</name>
<dbReference type="Gene3D" id="3.30.930.10">
    <property type="entry name" value="Bira Bifunctional Protein, Domain 2"/>
    <property type="match status" value="1"/>
</dbReference>
<dbReference type="InterPro" id="IPR019491">
    <property type="entry name" value="Lipoate_protein_ligase_C"/>
</dbReference>
<sequence length="325" mass="35310">MRYLDSPGLDPYRHFATEYHFATAVPLEEPVVMLWRTEPTLMIGKYQNTAQEINTRYAADHGLHIVRRPSGGGTIYTDPGAVQFGYIVPDHSEQISFDHFIRPVCAALAELGVQADFKGRNDLTVAGRKISGNAQYKIKGTTVHHGSILVDTDIEVMTAATTVDYEKLASKAISSVRDRVANLSEFLPAGTTITDVMACLRRHLCGGGPVIAISPADEAAIADLAANRFAAPDHTYGKNPASQIVKSRRLAGGRLRLALSLDKGLISDCQVGGDIFATEAADRLPDVLRGLPLEEGPLRRALVAAQMDRAFYRISIDDLIDLLLS</sequence>
<evidence type="ECO:0000256" key="3">
    <source>
        <dbReference type="ARBA" id="ARBA00012367"/>
    </source>
</evidence>
<evidence type="ECO:0000256" key="1">
    <source>
        <dbReference type="ARBA" id="ARBA00005085"/>
    </source>
</evidence>
<feature type="domain" description="BPL/LPL catalytic" evidence="8">
    <location>
        <begin position="26"/>
        <end position="212"/>
    </location>
</feature>
<evidence type="ECO:0000313" key="10">
    <source>
        <dbReference type="Proteomes" id="UP001631949"/>
    </source>
</evidence>
<reference evidence="9 10" key="1">
    <citation type="journal article" date="2016" name="Int. J. Syst. Evol. Microbiol.">
        <title>Peptococcus simiae sp. nov., isolated from rhesus macaque faeces and emended description of the genus Peptococcus.</title>
        <authorList>
            <person name="Shkoporov A.N."/>
            <person name="Efimov B.A."/>
            <person name="Kondova I."/>
            <person name="Ouwerling B."/>
            <person name="Chaplin A.V."/>
            <person name="Shcherbakova V.A."/>
            <person name="Langermans J.A.M."/>
        </authorList>
    </citation>
    <scope>NUCLEOTIDE SEQUENCE [LARGE SCALE GENOMIC DNA]</scope>
    <source>
        <strain evidence="9 10">M108</strain>
    </source>
</reference>
<comment type="pathway">
    <text evidence="1">Protein modification; protein lipoylation via exogenous pathway; protein N(6)-(lipoyl)lysine from lipoate: step 2/2.</text>
</comment>
<evidence type="ECO:0000256" key="6">
    <source>
        <dbReference type="ARBA" id="ARBA00022840"/>
    </source>
</evidence>
<keyword evidence="6" id="KW-0067">ATP-binding</keyword>
<dbReference type="PANTHER" id="PTHR12561">
    <property type="entry name" value="LIPOATE-PROTEIN LIGASE"/>
    <property type="match status" value="1"/>
</dbReference>
<dbReference type="Gene3D" id="3.30.390.50">
    <property type="entry name" value="CO dehydrogenase flavoprotein, C-terminal domain"/>
    <property type="match status" value="1"/>
</dbReference>
<evidence type="ECO:0000313" key="9">
    <source>
        <dbReference type="EMBL" id="MFM9412775.1"/>
    </source>
</evidence>
<dbReference type="NCBIfam" id="TIGR00545">
    <property type="entry name" value="lipoyltrans"/>
    <property type="match status" value="1"/>
</dbReference>
<dbReference type="RefSeq" id="WP_408976406.1">
    <property type="nucleotide sequence ID" value="NZ_JBJUVG010000001.1"/>
</dbReference>
<keyword evidence="4 9" id="KW-0436">Ligase</keyword>
<comment type="catalytic activity">
    <reaction evidence="7">
        <text>L-lysyl-[lipoyl-carrier protein] + (R)-lipoate + ATP = N(6)-[(R)-lipoyl]-L-lysyl-[lipoyl-carrier protein] + AMP + diphosphate + H(+)</text>
        <dbReference type="Rhea" id="RHEA:49288"/>
        <dbReference type="Rhea" id="RHEA-COMP:10500"/>
        <dbReference type="Rhea" id="RHEA-COMP:10502"/>
        <dbReference type="ChEBI" id="CHEBI:15378"/>
        <dbReference type="ChEBI" id="CHEBI:29969"/>
        <dbReference type="ChEBI" id="CHEBI:30616"/>
        <dbReference type="ChEBI" id="CHEBI:33019"/>
        <dbReference type="ChEBI" id="CHEBI:83088"/>
        <dbReference type="ChEBI" id="CHEBI:83099"/>
        <dbReference type="ChEBI" id="CHEBI:456215"/>
        <dbReference type="EC" id="6.3.1.20"/>
    </reaction>
</comment>
<dbReference type="PANTHER" id="PTHR12561:SF3">
    <property type="entry name" value="LIPOYLTRANSFERASE 1, MITOCHONDRIAL"/>
    <property type="match status" value="1"/>
</dbReference>
<keyword evidence="5" id="KW-0547">Nucleotide-binding</keyword>
<dbReference type="CDD" id="cd16443">
    <property type="entry name" value="LplA"/>
    <property type="match status" value="1"/>
</dbReference>
<dbReference type="PROSITE" id="PS51733">
    <property type="entry name" value="BPL_LPL_CATALYTIC"/>
    <property type="match status" value="1"/>
</dbReference>
<comment type="pathway">
    <text evidence="2">Protein modification; protein lipoylation via exogenous pathway; protein N(6)-(lipoyl)lysine from lipoate: step 1/2.</text>
</comment>
<dbReference type="EMBL" id="JBJUVG010000001">
    <property type="protein sequence ID" value="MFM9412775.1"/>
    <property type="molecule type" value="Genomic_DNA"/>
</dbReference>
<evidence type="ECO:0000256" key="2">
    <source>
        <dbReference type="ARBA" id="ARBA00005124"/>
    </source>
</evidence>
<dbReference type="InterPro" id="IPR004143">
    <property type="entry name" value="BPL_LPL_catalytic"/>
</dbReference>
<evidence type="ECO:0000259" key="8">
    <source>
        <dbReference type="PROSITE" id="PS51733"/>
    </source>
</evidence>
<accession>A0ABW9GVY4</accession>
<dbReference type="InterPro" id="IPR004562">
    <property type="entry name" value="LipoylTrfase_LipoateP_Ligase"/>
</dbReference>
<dbReference type="EC" id="6.3.1.20" evidence="3"/>
<keyword evidence="10" id="KW-1185">Reference proteome</keyword>
<comment type="caution">
    <text evidence="9">The sequence shown here is derived from an EMBL/GenBank/DDBJ whole genome shotgun (WGS) entry which is preliminary data.</text>
</comment>
<evidence type="ECO:0000256" key="7">
    <source>
        <dbReference type="ARBA" id="ARBA00048037"/>
    </source>
</evidence>
<dbReference type="SUPFAM" id="SSF55681">
    <property type="entry name" value="Class II aaRS and biotin synthetases"/>
    <property type="match status" value="1"/>
</dbReference>
<dbReference type="Pfam" id="PF10437">
    <property type="entry name" value="Lip_prot_lig_C"/>
    <property type="match status" value="1"/>
</dbReference>
<evidence type="ECO:0000256" key="4">
    <source>
        <dbReference type="ARBA" id="ARBA00022598"/>
    </source>
</evidence>